<dbReference type="InterPro" id="IPR032623">
    <property type="entry name" value="FecR_N"/>
</dbReference>
<gene>
    <name evidence="3" type="ORF">HUK68_20930</name>
</gene>
<evidence type="ECO:0000313" key="3">
    <source>
        <dbReference type="EMBL" id="QKV55388.1"/>
    </source>
</evidence>
<feature type="domain" description="FecR protein" evidence="1">
    <location>
        <begin position="110"/>
        <end position="202"/>
    </location>
</feature>
<geneLocation type="plasmid" evidence="3 4">
    <name>unnamed1</name>
</geneLocation>
<dbReference type="AlphaFoldDB" id="A0A6N1X993"/>
<dbReference type="PANTHER" id="PTHR30273:SF2">
    <property type="entry name" value="PROTEIN FECR"/>
    <property type="match status" value="1"/>
</dbReference>
<dbReference type="KEGG" id="aant:HUK68_20930"/>
<evidence type="ECO:0000259" key="1">
    <source>
        <dbReference type="Pfam" id="PF04773"/>
    </source>
</evidence>
<dbReference type="EMBL" id="CP054841">
    <property type="protein sequence ID" value="QKV55388.1"/>
    <property type="molecule type" value="Genomic_DNA"/>
</dbReference>
<dbReference type="PIRSF" id="PIRSF018266">
    <property type="entry name" value="FecR"/>
    <property type="match status" value="1"/>
</dbReference>
<sequence length="323" mass="34972">MQNPQEIPRDVARRAVEWMLELQSGPSPAAAQALREWRAQHASHELAWQRVEGLQRRLGGLSGMTSVAHATLAAPHPRRRAAKALLVLMVCGGAGYALQERTPWRQWAADHRTRPGEQRHIQLADGTRLVLDTDSAVDVRFSAGERHLVLLRGQIFVATASDPARRFLVEMPQGLAEALGTEFSAHTDEARDGVQVFAGAVRLTPAGAAATPRVLEAGQGARFTVQGVDPAHPVGPADRAWVQGTLIAKGQRLADLLAQLSRYSPHPIGCSAAVAGLRVSGTYPVTQIPLILESLAATLQLEIETETRFWGRQVVQVRLVAKA</sequence>
<dbReference type="GO" id="GO:0016989">
    <property type="term" value="F:sigma factor antagonist activity"/>
    <property type="evidence" value="ECO:0007669"/>
    <property type="project" value="TreeGrafter"/>
</dbReference>
<dbReference type="Gene3D" id="2.60.120.1440">
    <property type="match status" value="1"/>
</dbReference>
<dbReference type="PANTHER" id="PTHR30273">
    <property type="entry name" value="PERIPLASMIC SIGNAL SENSOR AND SIGMA FACTOR ACTIVATOR FECR-RELATED"/>
    <property type="match status" value="1"/>
</dbReference>
<dbReference type="InterPro" id="IPR006860">
    <property type="entry name" value="FecR"/>
</dbReference>
<evidence type="ECO:0000313" key="4">
    <source>
        <dbReference type="Proteomes" id="UP000509579"/>
    </source>
</evidence>
<dbReference type="Proteomes" id="UP000509579">
    <property type="component" value="Plasmid unnamed1"/>
</dbReference>
<name>A0A6N1X993_9BURK</name>
<protein>
    <submittedName>
        <fullName evidence="3">FecR family protein</fullName>
    </submittedName>
</protein>
<accession>A0A6N1X993</accession>
<evidence type="ECO:0000259" key="2">
    <source>
        <dbReference type="Pfam" id="PF16220"/>
    </source>
</evidence>
<reference evidence="3 4" key="1">
    <citation type="submission" date="2020-06" db="EMBL/GenBank/DDBJ databases">
        <title>Acidovorax antarctica sp. nov., isolated from Corinth ice sheet soil, Antarctic Fields Peninsula.</title>
        <authorList>
            <person name="Xu Q."/>
            <person name="Peng F."/>
        </authorList>
    </citation>
    <scope>NUCLEOTIDE SEQUENCE [LARGE SCALE GENOMIC DNA]</scope>
    <source>
        <strain evidence="3 4">16-35-5</strain>
        <plasmid evidence="3 4">unnamed1</plasmid>
    </source>
</reference>
<dbReference type="RefSeq" id="WP_175506177.1">
    <property type="nucleotide sequence ID" value="NZ_CP054841.1"/>
</dbReference>
<organism evidence="3 4">
    <name type="scientific">Comamonas antarctica</name>
    <dbReference type="NCBI Taxonomy" id="2743470"/>
    <lineage>
        <taxon>Bacteria</taxon>
        <taxon>Pseudomonadati</taxon>
        <taxon>Pseudomonadota</taxon>
        <taxon>Betaproteobacteria</taxon>
        <taxon>Burkholderiales</taxon>
        <taxon>Comamonadaceae</taxon>
        <taxon>Comamonas</taxon>
    </lineage>
</organism>
<keyword evidence="4" id="KW-1185">Reference proteome</keyword>
<dbReference type="Pfam" id="PF04773">
    <property type="entry name" value="FecR"/>
    <property type="match status" value="1"/>
</dbReference>
<dbReference type="InterPro" id="IPR012373">
    <property type="entry name" value="Ferrdict_sens_TM"/>
</dbReference>
<feature type="domain" description="FecR N-terminal" evidence="2">
    <location>
        <begin position="14"/>
        <end position="53"/>
    </location>
</feature>
<keyword evidence="3" id="KW-0614">Plasmid</keyword>
<proteinExistence type="predicted"/>
<dbReference type="Pfam" id="PF16220">
    <property type="entry name" value="DUF4880"/>
    <property type="match status" value="1"/>
</dbReference>